<evidence type="ECO:0000313" key="1">
    <source>
        <dbReference type="EMBL" id="MBB6228611.1"/>
    </source>
</evidence>
<proteinExistence type="predicted"/>
<dbReference type="AlphaFoldDB" id="A0A841LAD3"/>
<dbReference type="Proteomes" id="UP000538147">
    <property type="component" value="Unassembled WGS sequence"/>
</dbReference>
<organism evidence="1 2">
    <name type="scientific">Polymorphobacter multimanifer</name>
    <dbReference type="NCBI Taxonomy" id="1070431"/>
    <lineage>
        <taxon>Bacteria</taxon>
        <taxon>Pseudomonadati</taxon>
        <taxon>Pseudomonadota</taxon>
        <taxon>Alphaproteobacteria</taxon>
        <taxon>Sphingomonadales</taxon>
        <taxon>Sphingosinicellaceae</taxon>
        <taxon>Polymorphobacter</taxon>
    </lineage>
</organism>
<evidence type="ECO:0000313" key="2">
    <source>
        <dbReference type="Proteomes" id="UP000538147"/>
    </source>
</evidence>
<name>A0A841LAD3_9SPHN</name>
<reference evidence="1 2" key="1">
    <citation type="submission" date="2020-08" db="EMBL/GenBank/DDBJ databases">
        <title>Genomic Encyclopedia of Type Strains, Phase IV (KMG-IV): sequencing the most valuable type-strain genomes for metagenomic binning, comparative biology and taxonomic classification.</title>
        <authorList>
            <person name="Goeker M."/>
        </authorList>
    </citation>
    <scope>NUCLEOTIDE SEQUENCE [LARGE SCALE GENOMIC DNA]</scope>
    <source>
        <strain evidence="1 2">DSM 102189</strain>
    </source>
</reference>
<dbReference type="EMBL" id="JACIIV010000021">
    <property type="protein sequence ID" value="MBB6228611.1"/>
    <property type="molecule type" value="Genomic_DNA"/>
</dbReference>
<gene>
    <name evidence="1" type="ORF">FHS79_002801</name>
</gene>
<dbReference type="RefSeq" id="WP_243452893.1">
    <property type="nucleotide sequence ID" value="NZ_BMOX01000004.1"/>
</dbReference>
<sequence>MSQIVAAIDLRVVQLEKQGVTGMALANQMMGHMADLQMIYNTASDRDLRKLCQRFPGFGRYAMLMEEVSEQNQTMAMSGTHPYGDLPDLPEPLKTALVHVLRAAADLERDFQATADDGRGDNQGRLTTARWRWADDLEKLIYQFQSAELPLQTQALVQQIIKATAERIGRMG</sequence>
<protein>
    <submittedName>
        <fullName evidence="1">Uncharacterized protein</fullName>
    </submittedName>
</protein>
<accession>A0A841LAD3</accession>
<keyword evidence="2" id="KW-1185">Reference proteome</keyword>
<comment type="caution">
    <text evidence="1">The sequence shown here is derived from an EMBL/GenBank/DDBJ whole genome shotgun (WGS) entry which is preliminary data.</text>
</comment>